<evidence type="ECO:0000313" key="3">
    <source>
        <dbReference type="Proteomes" id="UP000324222"/>
    </source>
</evidence>
<feature type="region of interest" description="Disordered" evidence="1">
    <location>
        <begin position="1"/>
        <end position="43"/>
    </location>
</feature>
<comment type="caution">
    <text evidence="2">The sequence shown here is derived from an EMBL/GenBank/DDBJ whole genome shotgun (WGS) entry which is preliminary data.</text>
</comment>
<organism evidence="2 3">
    <name type="scientific">Portunus trituberculatus</name>
    <name type="common">Swimming crab</name>
    <name type="synonym">Neptunus trituberculatus</name>
    <dbReference type="NCBI Taxonomy" id="210409"/>
    <lineage>
        <taxon>Eukaryota</taxon>
        <taxon>Metazoa</taxon>
        <taxon>Ecdysozoa</taxon>
        <taxon>Arthropoda</taxon>
        <taxon>Crustacea</taxon>
        <taxon>Multicrustacea</taxon>
        <taxon>Malacostraca</taxon>
        <taxon>Eumalacostraca</taxon>
        <taxon>Eucarida</taxon>
        <taxon>Decapoda</taxon>
        <taxon>Pleocyemata</taxon>
        <taxon>Brachyura</taxon>
        <taxon>Eubrachyura</taxon>
        <taxon>Portunoidea</taxon>
        <taxon>Portunidae</taxon>
        <taxon>Portuninae</taxon>
        <taxon>Portunus</taxon>
    </lineage>
</organism>
<protein>
    <submittedName>
        <fullName evidence="2">Uncharacterized protein</fullName>
    </submittedName>
</protein>
<dbReference type="Proteomes" id="UP000324222">
    <property type="component" value="Unassembled WGS sequence"/>
</dbReference>
<reference evidence="2 3" key="1">
    <citation type="submission" date="2019-05" db="EMBL/GenBank/DDBJ databases">
        <title>Another draft genome of Portunus trituberculatus and its Hox gene families provides insights of decapod evolution.</title>
        <authorList>
            <person name="Jeong J.-H."/>
            <person name="Song I."/>
            <person name="Kim S."/>
            <person name="Choi T."/>
            <person name="Kim D."/>
            <person name="Ryu S."/>
            <person name="Kim W."/>
        </authorList>
    </citation>
    <scope>NUCLEOTIDE SEQUENCE [LARGE SCALE GENOMIC DNA]</scope>
    <source>
        <tissue evidence="2">Muscle</tissue>
    </source>
</reference>
<sequence>MEVARQGSKHGKGFLTSEPQRTQSSASGGHKGTSAVTLEWPSGPDRADWHGWVGWALGHLGSYIGGYAMSPDPPWRPRDLARSQAGEMNRALSSADDPRCSIFPRRTTTRPRTPR</sequence>
<evidence type="ECO:0000256" key="1">
    <source>
        <dbReference type="SAM" id="MobiDB-lite"/>
    </source>
</evidence>
<accession>A0A5B7D4X4</accession>
<proteinExistence type="predicted"/>
<feature type="compositionally biased region" description="Polar residues" evidence="1">
    <location>
        <begin position="17"/>
        <end position="27"/>
    </location>
</feature>
<evidence type="ECO:0000313" key="2">
    <source>
        <dbReference type="EMBL" id="MPC16084.1"/>
    </source>
</evidence>
<dbReference type="AlphaFoldDB" id="A0A5B7D4X4"/>
<keyword evidence="3" id="KW-1185">Reference proteome</keyword>
<feature type="region of interest" description="Disordered" evidence="1">
    <location>
        <begin position="82"/>
        <end position="115"/>
    </location>
</feature>
<gene>
    <name evidence="2" type="ORF">E2C01_008897</name>
</gene>
<name>A0A5B7D4X4_PORTR</name>
<dbReference type="EMBL" id="VSRR010000476">
    <property type="protein sequence ID" value="MPC16084.1"/>
    <property type="molecule type" value="Genomic_DNA"/>
</dbReference>